<dbReference type="AlphaFoldDB" id="A0A939LQ13"/>
<proteinExistence type="predicted"/>
<keyword evidence="3" id="KW-1185">Reference proteome</keyword>
<evidence type="ECO:0000313" key="3">
    <source>
        <dbReference type="Proteomes" id="UP000664209"/>
    </source>
</evidence>
<feature type="compositionally biased region" description="Acidic residues" evidence="1">
    <location>
        <begin position="63"/>
        <end position="73"/>
    </location>
</feature>
<sequence>MSTTPGDSTWADAGLVPPESSEVPDPSRTTVPVEPEHQPAAPRPDLRGEADEPDVVDQAQVLAEDDADEYPES</sequence>
<evidence type="ECO:0000256" key="1">
    <source>
        <dbReference type="SAM" id="MobiDB-lite"/>
    </source>
</evidence>
<accession>A0A939LQ13</accession>
<gene>
    <name evidence="2" type="ORF">J4G33_08670</name>
</gene>
<dbReference type="Proteomes" id="UP000664209">
    <property type="component" value="Unassembled WGS sequence"/>
</dbReference>
<organism evidence="2 3">
    <name type="scientific">Actinotalea soli</name>
    <dbReference type="NCBI Taxonomy" id="2819234"/>
    <lineage>
        <taxon>Bacteria</taxon>
        <taxon>Bacillati</taxon>
        <taxon>Actinomycetota</taxon>
        <taxon>Actinomycetes</taxon>
        <taxon>Micrococcales</taxon>
        <taxon>Cellulomonadaceae</taxon>
        <taxon>Actinotalea</taxon>
    </lineage>
</organism>
<comment type="caution">
    <text evidence="2">The sequence shown here is derived from an EMBL/GenBank/DDBJ whole genome shotgun (WGS) entry which is preliminary data.</text>
</comment>
<dbReference type="EMBL" id="JAGEMK010000003">
    <property type="protein sequence ID" value="MBO1751873.1"/>
    <property type="molecule type" value="Genomic_DNA"/>
</dbReference>
<name>A0A939LQ13_9CELL</name>
<evidence type="ECO:0000313" key="2">
    <source>
        <dbReference type="EMBL" id="MBO1751873.1"/>
    </source>
</evidence>
<feature type="region of interest" description="Disordered" evidence="1">
    <location>
        <begin position="1"/>
        <end position="73"/>
    </location>
</feature>
<feature type="compositionally biased region" description="Low complexity" evidence="1">
    <location>
        <begin position="16"/>
        <end position="27"/>
    </location>
</feature>
<protein>
    <submittedName>
        <fullName evidence="2">Uncharacterized protein</fullName>
    </submittedName>
</protein>
<reference evidence="2" key="1">
    <citation type="submission" date="2021-03" db="EMBL/GenBank/DDBJ databases">
        <title>Actinotalea soli sp. nov., isolated from soil.</title>
        <authorList>
            <person name="Ping W."/>
            <person name="Zhang J."/>
        </authorList>
    </citation>
    <scope>NUCLEOTIDE SEQUENCE</scope>
    <source>
        <strain evidence="2">BY-33</strain>
    </source>
</reference>
<dbReference type="RefSeq" id="WP_208055524.1">
    <property type="nucleotide sequence ID" value="NZ_JAGEMK010000003.1"/>
</dbReference>